<dbReference type="Proteomes" id="UP001234297">
    <property type="component" value="Chromosome 11"/>
</dbReference>
<accession>A0ACC2KWL4</accession>
<dbReference type="EMBL" id="CM056819">
    <property type="protein sequence ID" value="KAJ8625602.1"/>
    <property type="molecule type" value="Genomic_DNA"/>
</dbReference>
<sequence length="492" mass="54326">MTEEGSESSVATSSSTPNWKDLSSNSLPTWANMNPWNPTNQNSNSSCEEDISISNSFTNASNRSSLSIDNSSRELVESSSVATELSGEPAGENHLWSQVLLSVGTGEDLRESHDVGENFLQALSSKHLSTELFDPAYDYLKKLDNSWEFTNQTSYIEKQLNNFDGSLIEPKRLPNSSDLVSNWSIAPPNPQLDNQITPKMRTLSLNSCIDRCLDSSLSQMKQEPHHLSSYSNTGGLGHMNSGYFPCYEHHLKGELQHQDMEASESPFLKASNGNCGGYQLGVNHSVIRDTKGYYDMQDASWANSRAFTDLISFGGRLNQPLVELQASKPCLEGSNSPDSMKQGDESTSTIRGNGRGTGITSESKKKRSESTSDNVPKKPKHESSAVSSSKIQAPKVKLGDRITALQQIVSPFGKTDTASVLLEAIGYIKFLHEQVQDHPQWGSLERKDKSEAKHDLKSRGLCLVPISCTPRVYRENTGSDYWSPTYRGCLYR</sequence>
<comment type="caution">
    <text evidence="1">The sequence shown here is derived from an EMBL/GenBank/DDBJ whole genome shotgun (WGS) entry which is preliminary data.</text>
</comment>
<organism evidence="1 2">
    <name type="scientific">Persea americana</name>
    <name type="common">Avocado</name>
    <dbReference type="NCBI Taxonomy" id="3435"/>
    <lineage>
        <taxon>Eukaryota</taxon>
        <taxon>Viridiplantae</taxon>
        <taxon>Streptophyta</taxon>
        <taxon>Embryophyta</taxon>
        <taxon>Tracheophyta</taxon>
        <taxon>Spermatophyta</taxon>
        <taxon>Magnoliopsida</taxon>
        <taxon>Magnoliidae</taxon>
        <taxon>Laurales</taxon>
        <taxon>Lauraceae</taxon>
        <taxon>Persea</taxon>
    </lineage>
</organism>
<name>A0ACC2KWL4_PERAE</name>
<evidence type="ECO:0000313" key="2">
    <source>
        <dbReference type="Proteomes" id="UP001234297"/>
    </source>
</evidence>
<protein>
    <submittedName>
        <fullName evidence="1">Uncharacterized protein</fullName>
    </submittedName>
</protein>
<keyword evidence="2" id="KW-1185">Reference proteome</keyword>
<evidence type="ECO:0000313" key="1">
    <source>
        <dbReference type="EMBL" id="KAJ8625602.1"/>
    </source>
</evidence>
<reference evidence="1 2" key="1">
    <citation type="journal article" date="2022" name="Hortic Res">
        <title>A haplotype resolved chromosomal level avocado genome allows analysis of novel avocado genes.</title>
        <authorList>
            <person name="Nath O."/>
            <person name="Fletcher S.J."/>
            <person name="Hayward A."/>
            <person name="Shaw L.M."/>
            <person name="Masouleh A.K."/>
            <person name="Furtado A."/>
            <person name="Henry R.J."/>
            <person name="Mitter N."/>
        </authorList>
    </citation>
    <scope>NUCLEOTIDE SEQUENCE [LARGE SCALE GENOMIC DNA]</scope>
    <source>
        <strain evidence="2">cv. Hass</strain>
    </source>
</reference>
<gene>
    <name evidence="1" type="ORF">MRB53_034132</name>
</gene>
<proteinExistence type="predicted"/>